<evidence type="ECO:0000313" key="1">
    <source>
        <dbReference type="EMBL" id="KAK3798702.1"/>
    </source>
</evidence>
<dbReference type="AlphaFoldDB" id="A0AAE1B517"/>
<keyword evidence="2" id="KW-1185">Reference proteome</keyword>
<organism evidence="1 2">
    <name type="scientific">Elysia crispata</name>
    <name type="common">lettuce slug</name>
    <dbReference type="NCBI Taxonomy" id="231223"/>
    <lineage>
        <taxon>Eukaryota</taxon>
        <taxon>Metazoa</taxon>
        <taxon>Spiralia</taxon>
        <taxon>Lophotrochozoa</taxon>
        <taxon>Mollusca</taxon>
        <taxon>Gastropoda</taxon>
        <taxon>Heterobranchia</taxon>
        <taxon>Euthyneura</taxon>
        <taxon>Panpulmonata</taxon>
        <taxon>Sacoglossa</taxon>
        <taxon>Placobranchoidea</taxon>
        <taxon>Plakobranchidae</taxon>
        <taxon>Elysia</taxon>
    </lineage>
</organism>
<comment type="caution">
    <text evidence="1">The sequence shown here is derived from an EMBL/GenBank/DDBJ whole genome shotgun (WGS) entry which is preliminary data.</text>
</comment>
<sequence>MLFTDRASARLRQLRFPLKRFSLRDVRGNEVNYTFYLQLVKQARKKITTRSAVLQYGQNQSSSWNKRQTLTVLNLKCVKVLTHQK</sequence>
<gene>
    <name evidence="1" type="ORF">RRG08_029482</name>
</gene>
<dbReference type="Proteomes" id="UP001283361">
    <property type="component" value="Unassembled WGS sequence"/>
</dbReference>
<proteinExistence type="predicted"/>
<dbReference type="EMBL" id="JAWDGP010000638">
    <property type="protein sequence ID" value="KAK3798702.1"/>
    <property type="molecule type" value="Genomic_DNA"/>
</dbReference>
<protein>
    <submittedName>
        <fullName evidence="1">Uncharacterized protein</fullName>
    </submittedName>
</protein>
<name>A0AAE1B517_9GAST</name>
<accession>A0AAE1B517</accession>
<evidence type="ECO:0000313" key="2">
    <source>
        <dbReference type="Proteomes" id="UP001283361"/>
    </source>
</evidence>
<reference evidence="1" key="1">
    <citation type="journal article" date="2023" name="G3 (Bethesda)">
        <title>A reference genome for the long-term kleptoplast-retaining sea slug Elysia crispata morphotype clarki.</title>
        <authorList>
            <person name="Eastman K.E."/>
            <person name="Pendleton A.L."/>
            <person name="Shaikh M.A."/>
            <person name="Suttiyut T."/>
            <person name="Ogas R."/>
            <person name="Tomko P."/>
            <person name="Gavelis G."/>
            <person name="Widhalm J.R."/>
            <person name="Wisecaver J.H."/>
        </authorList>
    </citation>
    <scope>NUCLEOTIDE SEQUENCE</scope>
    <source>
        <strain evidence="1">ECLA1</strain>
    </source>
</reference>